<evidence type="ECO:0000313" key="1">
    <source>
        <dbReference type="EMBL" id="SMB89960.1"/>
    </source>
</evidence>
<sequence length="126" mass="14643">MKRYKLILLISCFIFIYGCKKTSNTFEKEDLKLFSNPILTYIENDKVVGEYFVNGKTELEEVTIDDFKSYIDENMDKIKSGEVGVTDEGKFLIDKYLKEESEQIKNIDTKIEITTGEDVVRSDNKN</sequence>
<reference evidence="2" key="1">
    <citation type="submission" date="2017-04" db="EMBL/GenBank/DDBJ databases">
        <authorList>
            <person name="Varghese N."/>
            <person name="Submissions S."/>
        </authorList>
    </citation>
    <scope>NUCLEOTIDE SEQUENCE [LARGE SCALE GENOMIC DNA]</scope>
    <source>
        <strain evidence="2">DSM 20463</strain>
    </source>
</reference>
<dbReference type="PROSITE" id="PS51257">
    <property type="entry name" value="PROKAR_LIPOPROTEIN"/>
    <property type="match status" value="1"/>
</dbReference>
<name>A0A1W1V9R7_PEPAS</name>
<accession>A0A1W1V9R7</accession>
<protein>
    <submittedName>
        <fullName evidence="1">Uncharacterized protein</fullName>
    </submittedName>
</protein>
<dbReference type="RefSeq" id="WP_084231116.1">
    <property type="nucleotide sequence ID" value="NZ_FWWR01000011.1"/>
</dbReference>
<organism evidence="1 2">
    <name type="scientific">Peptoniphilus asaccharolyticus DSM 20463</name>
    <dbReference type="NCBI Taxonomy" id="573058"/>
    <lineage>
        <taxon>Bacteria</taxon>
        <taxon>Bacillati</taxon>
        <taxon>Bacillota</taxon>
        <taxon>Tissierellia</taxon>
        <taxon>Tissierellales</taxon>
        <taxon>Peptoniphilaceae</taxon>
        <taxon>Peptoniphilus</taxon>
    </lineage>
</organism>
<dbReference type="OrthoDB" id="9881994at2"/>
<dbReference type="EMBL" id="FWWR01000011">
    <property type="protein sequence ID" value="SMB89960.1"/>
    <property type="molecule type" value="Genomic_DNA"/>
</dbReference>
<dbReference type="AlphaFoldDB" id="A0A1W1V9R7"/>
<gene>
    <name evidence="1" type="ORF">SAMN00017477_1546</name>
</gene>
<proteinExistence type="predicted"/>
<keyword evidence="2" id="KW-1185">Reference proteome</keyword>
<evidence type="ECO:0000313" key="2">
    <source>
        <dbReference type="Proteomes" id="UP000192368"/>
    </source>
</evidence>
<dbReference type="Proteomes" id="UP000192368">
    <property type="component" value="Unassembled WGS sequence"/>
</dbReference>